<dbReference type="InterPro" id="IPR011006">
    <property type="entry name" value="CheY-like_superfamily"/>
</dbReference>
<name>A0ABP9J8I6_9ACTN</name>
<keyword evidence="4" id="KW-0804">Transcription</keyword>
<dbReference type="Pfam" id="PF00072">
    <property type="entry name" value="Response_reg"/>
    <property type="match status" value="1"/>
</dbReference>
<dbReference type="SMART" id="SM00448">
    <property type="entry name" value="REC"/>
    <property type="match status" value="1"/>
</dbReference>
<keyword evidence="3" id="KW-0238">DNA-binding</keyword>
<evidence type="ECO:0000256" key="3">
    <source>
        <dbReference type="ARBA" id="ARBA00023125"/>
    </source>
</evidence>
<organism evidence="8 9">
    <name type="scientific">Streptomyces siamensis</name>
    <dbReference type="NCBI Taxonomy" id="1274986"/>
    <lineage>
        <taxon>Bacteria</taxon>
        <taxon>Bacillati</taxon>
        <taxon>Actinomycetota</taxon>
        <taxon>Actinomycetes</taxon>
        <taxon>Kitasatosporales</taxon>
        <taxon>Streptomycetaceae</taxon>
        <taxon>Streptomyces</taxon>
    </lineage>
</organism>
<evidence type="ECO:0000259" key="6">
    <source>
        <dbReference type="PROSITE" id="PS50043"/>
    </source>
</evidence>
<dbReference type="RefSeq" id="WP_345655189.1">
    <property type="nucleotide sequence ID" value="NZ_BAABKB010000023.1"/>
</dbReference>
<accession>A0ABP9J8I6</accession>
<dbReference type="Proteomes" id="UP001501759">
    <property type="component" value="Unassembled WGS sequence"/>
</dbReference>
<dbReference type="SMART" id="SM00421">
    <property type="entry name" value="HTH_LUXR"/>
    <property type="match status" value="1"/>
</dbReference>
<dbReference type="PRINTS" id="PR00038">
    <property type="entry name" value="HTHLUXR"/>
</dbReference>
<keyword evidence="9" id="KW-1185">Reference proteome</keyword>
<feature type="domain" description="HTH luxR-type" evidence="6">
    <location>
        <begin position="141"/>
        <end position="206"/>
    </location>
</feature>
<dbReference type="InterPro" id="IPR058245">
    <property type="entry name" value="NreC/VraR/RcsB-like_REC"/>
</dbReference>
<evidence type="ECO:0000256" key="1">
    <source>
        <dbReference type="ARBA" id="ARBA00022553"/>
    </source>
</evidence>
<dbReference type="SUPFAM" id="SSF46894">
    <property type="entry name" value="C-terminal effector domain of the bipartite response regulators"/>
    <property type="match status" value="1"/>
</dbReference>
<dbReference type="InterPro" id="IPR016032">
    <property type="entry name" value="Sig_transdc_resp-reg_C-effctor"/>
</dbReference>
<dbReference type="SUPFAM" id="SSF52172">
    <property type="entry name" value="CheY-like"/>
    <property type="match status" value="1"/>
</dbReference>
<gene>
    <name evidence="8" type="ORF">GCM10023335_56310</name>
</gene>
<dbReference type="InterPro" id="IPR001789">
    <property type="entry name" value="Sig_transdc_resp-reg_receiver"/>
</dbReference>
<evidence type="ECO:0000256" key="5">
    <source>
        <dbReference type="PROSITE-ProRule" id="PRU00169"/>
    </source>
</evidence>
<proteinExistence type="predicted"/>
<feature type="domain" description="Response regulatory" evidence="7">
    <location>
        <begin position="1"/>
        <end position="121"/>
    </location>
</feature>
<dbReference type="PROSITE" id="PS50110">
    <property type="entry name" value="RESPONSE_REGULATORY"/>
    <property type="match status" value="1"/>
</dbReference>
<evidence type="ECO:0000256" key="4">
    <source>
        <dbReference type="ARBA" id="ARBA00023163"/>
    </source>
</evidence>
<dbReference type="InterPro" id="IPR039420">
    <property type="entry name" value="WalR-like"/>
</dbReference>
<dbReference type="Pfam" id="PF00196">
    <property type="entry name" value="GerE"/>
    <property type="match status" value="1"/>
</dbReference>
<dbReference type="CDD" id="cd17535">
    <property type="entry name" value="REC_NarL-like"/>
    <property type="match status" value="1"/>
</dbReference>
<dbReference type="PROSITE" id="PS50043">
    <property type="entry name" value="HTH_LUXR_2"/>
    <property type="match status" value="1"/>
</dbReference>
<dbReference type="PANTHER" id="PTHR43214">
    <property type="entry name" value="TWO-COMPONENT RESPONSE REGULATOR"/>
    <property type="match status" value="1"/>
</dbReference>
<evidence type="ECO:0000313" key="9">
    <source>
        <dbReference type="Proteomes" id="UP001501759"/>
    </source>
</evidence>
<dbReference type="PANTHER" id="PTHR43214:SF24">
    <property type="entry name" value="TRANSCRIPTIONAL REGULATORY PROTEIN NARL-RELATED"/>
    <property type="match status" value="1"/>
</dbReference>
<protein>
    <submittedName>
        <fullName evidence="8">Response regulator transcription factor</fullName>
    </submittedName>
</protein>
<sequence length="213" mass="23359">MIADDSMLIRDGLARLLSEAGCEVVGTADNTATLMRELDSAAPDAVIVDIKMPPTYTDEGLVAARTLRSLDPGMGVLVLSQYLEAHYAMRLISEAPEHLGYLLKERVSDIALLVDALRRVVEGECVIDPTIVTTLMRRPRRPDVLSGLTARELQVLALMAEGRSNVAISGTLSMSPKTLEAHVRQILQKLNLHQSPDDHRRVLAVLKYLQAAR</sequence>
<dbReference type="InterPro" id="IPR000792">
    <property type="entry name" value="Tscrpt_reg_LuxR_C"/>
</dbReference>
<keyword evidence="1 5" id="KW-0597">Phosphoprotein</keyword>
<comment type="caution">
    <text evidence="8">The sequence shown here is derived from an EMBL/GenBank/DDBJ whole genome shotgun (WGS) entry which is preliminary data.</text>
</comment>
<evidence type="ECO:0000313" key="8">
    <source>
        <dbReference type="EMBL" id="GAA5023500.1"/>
    </source>
</evidence>
<keyword evidence="2" id="KW-0805">Transcription regulation</keyword>
<dbReference type="CDD" id="cd06170">
    <property type="entry name" value="LuxR_C_like"/>
    <property type="match status" value="1"/>
</dbReference>
<dbReference type="EMBL" id="BAABKB010000023">
    <property type="protein sequence ID" value="GAA5023500.1"/>
    <property type="molecule type" value="Genomic_DNA"/>
</dbReference>
<reference evidence="9" key="1">
    <citation type="journal article" date="2019" name="Int. J. Syst. Evol. Microbiol.">
        <title>The Global Catalogue of Microorganisms (GCM) 10K type strain sequencing project: providing services to taxonomists for standard genome sequencing and annotation.</title>
        <authorList>
            <consortium name="The Broad Institute Genomics Platform"/>
            <consortium name="The Broad Institute Genome Sequencing Center for Infectious Disease"/>
            <person name="Wu L."/>
            <person name="Ma J."/>
        </authorList>
    </citation>
    <scope>NUCLEOTIDE SEQUENCE [LARGE SCALE GENOMIC DNA]</scope>
    <source>
        <strain evidence="9">JCM 18409</strain>
    </source>
</reference>
<feature type="modified residue" description="4-aspartylphosphate" evidence="5">
    <location>
        <position position="49"/>
    </location>
</feature>
<dbReference type="Gene3D" id="3.40.50.2300">
    <property type="match status" value="1"/>
</dbReference>
<evidence type="ECO:0000256" key="2">
    <source>
        <dbReference type="ARBA" id="ARBA00023015"/>
    </source>
</evidence>
<evidence type="ECO:0000259" key="7">
    <source>
        <dbReference type="PROSITE" id="PS50110"/>
    </source>
</evidence>